<keyword evidence="3" id="KW-1185">Reference proteome</keyword>
<dbReference type="EMBL" id="GL629729">
    <property type="protein sequence ID" value="EFX06296.1"/>
    <property type="molecule type" value="Genomic_DNA"/>
</dbReference>
<dbReference type="CDD" id="cd00067">
    <property type="entry name" value="GAL4"/>
    <property type="match status" value="1"/>
</dbReference>
<evidence type="ECO:0000256" key="1">
    <source>
        <dbReference type="ARBA" id="ARBA00023242"/>
    </source>
</evidence>
<dbReference type="InParanoid" id="F0X726"/>
<dbReference type="GO" id="GO:0000981">
    <property type="term" value="F:DNA-binding transcription factor activity, RNA polymerase II-specific"/>
    <property type="evidence" value="ECO:0007669"/>
    <property type="project" value="InterPro"/>
</dbReference>
<dbReference type="HOGENOM" id="CLU_501571_0_0_1"/>
<evidence type="ECO:0000313" key="2">
    <source>
        <dbReference type="EMBL" id="EFX06296.1"/>
    </source>
</evidence>
<dbReference type="GeneID" id="25980070"/>
<dbReference type="InterPro" id="IPR001138">
    <property type="entry name" value="Zn2Cys6_DnaBD"/>
</dbReference>
<accession>F0X726</accession>
<reference evidence="2 3" key="1">
    <citation type="journal article" date="2011" name="Proc. Natl. Acad. Sci. U.S.A.">
        <title>Genome and transcriptome analyses of the mountain pine beetle-fungal symbiont Grosmannia clavigera, a lodgepole pine pathogen.</title>
        <authorList>
            <person name="DiGuistini S."/>
            <person name="Wang Y."/>
            <person name="Liao N.Y."/>
            <person name="Taylor G."/>
            <person name="Tanguay P."/>
            <person name="Feau N."/>
            <person name="Henrissat B."/>
            <person name="Chan S.K."/>
            <person name="Hesse-Orce U."/>
            <person name="Alamouti S.M."/>
            <person name="Tsui C.K.M."/>
            <person name="Docking R.T."/>
            <person name="Levasseur A."/>
            <person name="Haridas S."/>
            <person name="Robertson G."/>
            <person name="Birol I."/>
            <person name="Holt R.A."/>
            <person name="Marra M.A."/>
            <person name="Hamelin R.C."/>
            <person name="Hirst M."/>
            <person name="Jones S.J.M."/>
            <person name="Bohlmann J."/>
            <person name="Breuil C."/>
        </authorList>
    </citation>
    <scope>NUCLEOTIDE SEQUENCE [LARGE SCALE GENOMIC DNA]</scope>
    <source>
        <strain evidence="3">kw1407 / UAMH 11150</strain>
    </source>
</reference>
<gene>
    <name evidence="2" type="ORF">CMQ_6617</name>
</gene>
<dbReference type="OrthoDB" id="5423818at2759"/>
<dbReference type="AlphaFoldDB" id="F0X726"/>
<dbReference type="GO" id="GO:0008270">
    <property type="term" value="F:zinc ion binding"/>
    <property type="evidence" value="ECO:0007669"/>
    <property type="project" value="InterPro"/>
</dbReference>
<dbReference type="Proteomes" id="UP000007796">
    <property type="component" value="Unassembled WGS sequence"/>
</dbReference>
<evidence type="ECO:0008006" key="4">
    <source>
        <dbReference type="Google" id="ProtNLM"/>
    </source>
</evidence>
<dbReference type="InterPro" id="IPR036864">
    <property type="entry name" value="Zn2-C6_fun-type_DNA-bd_sf"/>
</dbReference>
<dbReference type="SUPFAM" id="SSF57701">
    <property type="entry name" value="Zn2/Cys6 DNA-binding domain"/>
    <property type="match status" value="1"/>
</dbReference>
<sequence length="543" mass="60484">MENEAGIHQCPLCKKTFPRESTRKRHYYYCRTRLADAGSSRRRSCTTCIRAKTRCIRPSDAGNAACVRCAVRGIECDLSTASSPPQPAEVPDETAFGTVSSVAEQLVGAMTLSRYHGHIAAFGTIETSSVPPVSFDTGGSAGGNHYPLGLNPISQYPVVEIDAGQPGTASHSEVQLSTWNCLASNTPPFGRRTFLQPHKGPLAALAVQIICSYPTMLLRKVALPPFMSPVMFEWARSGSTLRLQVCPGSHLDWSRSFASADRFDRWELLASFQALLVYCILRVKDAPPDHDSLDAALLRMWAAQDLETWRSEVKKVTEKNSIYAVSPEGELVKVMIDESCLSTTTSRWEDWTAEVGEMGTLVMTVGALLKLGYTALDCGADAYYVTSVKRRQLIPWLEERREWESIGKGYDKMRIAGYQNECSEKVPHVHSILVQGIKLTEEDLTLIELYTLLQPTLRRLDDGMLDTFPFIPITLISIGECKVRVIHGAFNSNEGRGHFQVSRLMHFDGPGSYENEDWLRKAVLKINDRWYGREFRAVAVYGA</sequence>
<proteinExistence type="predicted"/>
<protein>
    <recommendedName>
        <fullName evidence="4">Zn(2)-C6 fungal-type domain-containing protein</fullName>
    </recommendedName>
</protein>
<dbReference type="RefSeq" id="XP_014175778.1">
    <property type="nucleotide sequence ID" value="XM_014320303.1"/>
</dbReference>
<keyword evidence="1" id="KW-0539">Nucleus</keyword>
<organism evidence="3">
    <name type="scientific">Grosmannia clavigera (strain kw1407 / UAMH 11150)</name>
    <name type="common">Blue stain fungus</name>
    <name type="synonym">Graphiocladiella clavigera</name>
    <dbReference type="NCBI Taxonomy" id="655863"/>
    <lineage>
        <taxon>Eukaryota</taxon>
        <taxon>Fungi</taxon>
        <taxon>Dikarya</taxon>
        <taxon>Ascomycota</taxon>
        <taxon>Pezizomycotina</taxon>
        <taxon>Sordariomycetes</taxon>
        <taxon>Sordariomycetidae</taxon>
        <taxon>Ophiostomatales</taxon>
        <taxon>Ophiostomataceae</taxon>
        <taxon>Leptographium</taxon>
    </lineage>
</organism>
<evidence type="ECO:0000313" key="3">
    <source>
        <dbReference type="Proteomes" id="UP000007796"/>
    </source>
</evidence>
<name>F0X726_GROCL</name>
<dbReference type="Gene3D" id="4.10.240.10">
    <property type="entry name" value="Zn(2)-C6 fungal-type DNA-binding domain"/>
    <property type="match status" value="1"/>
</dbReference>